<dbReference type="AlphaFoldDB" id="A0A914ANK4"/>
<organism evidence="3 4">
    <name type="scientific">Patiria miniata</name>
    <name type="common">Bat star</name>
    <name type="synonym">Asterina miniata</name>
    <dbReference type="NCBI Taxonomy" id="46514"/>
    <lineage>
        <taxon>Eukaryota</taxon>
        <taxon>Metazoa</taxon>
        <taxon>Echinodermata</taxon>
        <taxon>Eleutherozoa</taxon>
        <taxon>Asterozoa</taxon>
        <taxon>Asteroidea</taxon>
        <taxon>Valvatacea</taxon>
        <taxon>Valvatida</taxon>
        <taxon>Asterinidae</taxon>
        <taxon>Patiria</taxon>
    </lineage>
</organism>
<keyword evidence="2" id="KW-0732">Signal</keyword>
<dbReference type="EnsemblMetazoa" id="XM_038209265.1">
    <property type="protein sequence ID" value="XP_038065193.1"/>
    <property type="gene ID" value="LOC119735528"/>
</dbReference>
<feature type="compositionally biased region" description="Basic and acidic residues" evidence="1">
    <location>
        <begin position="58"/>
        <end position="93"/>
    </location>
</feature>
<proteinExistence type="predicted"/>
<reference evidence="3" key="1">
    <citation type="submission" date="2022-11" db="UniProtKB">
        <authorList>
            <consortium name="EnsemblMetazoa"/>
        </authorList>
    </citation>
    <scope>IDENTIFICATION</scope>
</reference>
<evidence type="ECO:0000256" key="1">
    <source>
        <dbReference type="SAM" id="MobiDB-lite"/>
    </source>
</evidence>
<protein>
    <submittedName>
        <fullName evidence="3">Uncharacterized protein</fullName>
    </submittedName>
</protein>
<dbReference type="GeneID" id="119735528"/>
<dbReference type="Proteomes" id="UP000887568">
    <property type="component" value="Unplaced"/>
</dbReference>
<evidence type="ECO:0000313" key="4">
    <source>
        <dbReference type="Proteomes" id="UP000887568"/>
    </source>
</evidence>
<feature type="chain" id="PRO_5037617173" evidence="2">
    <location>
        <begin position="23"/>
        <end position="119"/>
    </location>
</feature>
<feature type="region of interest" description="Disordered" evidence="1">
    <location>
        <begin position="25"/>
        <end position="97"/>
    </location>
</feature>
<evidence type="ECO:0000313" key="3">
    <source>
        <dbReference type="EnsemblMetazoa" id="XP_038065193.1"/>
    </source>
</evidence>
<dbReference type="RefSeq" id="XP_038065193.1">
    <property type="nucleotide sequence ID" value="XM_038209265.1"/>
</dbReference>
<sequence>MMGRPWLEGLIVFLLVARLSVCSDTDNNRRLSPEENVNLKNRQAAVHGAISSQPSPREMSESEDKHQQARDMSSDKHHDNKRQGHPPKERDGHGAYLPAVDDILQIQYDGLLTGSAIPS</sequence>
<accession>A0A914ANK4</accession>
<feature type="signal peptide" evidence="2">
    <location>
        <begin position="1"/>
        <end position="22"/>
    </location>
</feature>
<evidence type="ECO:0000256" key="2">
    <source>
        <dbReference type="SAM" id="SignalP"/>
    </source>
</evidence>
<keyword evidence="4" id="KW-1185">Reference proteome</keyword>
<name>A0A914ANK4_PATMI</name>